<dbReference type="GeneID" id="89976449"/>
<proteinExistence type="inferred from homology"/>
<dbReference type="EMBL" id="JAVRRD010000030">
    <property type="protein sequence ID" value="KAK5046482.1"/>
    <property type="molecule type" value="Genomic_DNA"/>
</dbReference>
<evidence type="ECO:0000256" key="2">
    <source>
        <dbReference type="ARBA" id="ARBA00012515"/>
    </source>
</evidence>
<dbReference type="GO" id="GO:0016052">
    <property type="term" value="P:carbohydrate catabolic process"/>
    <property type="evidence" value="ECO:0007669"/>
    <property type="project" value="TreeGrafter"/>
</dbReference>
<comment type="caution">
    <text evidence="10">The sequence shown here is derived from an EMBL/GenBank/DDBJ whole genome shotgun (WGS) entry which is preliminary data.</text>
</comment>
<dbReference type="GO" id="GO:0005737">
    <property type="term" value="C:cytoplasm"/>
    <property type="evidence" value="ECO:0007669"/>
    <property type="project" value="InterPro"/>
</dbReference>
<dbReference type="PIRSF" id="PIRSF001357">
    <property type="entry name" value="DeoC"/>
    <property type="match status" value="1"/>
</dbReference>
<dbReference type="HAMAP" id="MF_00114">
    <property type="entry name" value="DeoC_type1"/>
    <property type="match status" value="1"/>
</dbReference>
<dbReference type="InterPro" id="IPR013785">
    <property type="entry name" value="Aldolase_TIM"/>
</dbReference>
<comment type="catalytic activity">
    <reaction evidence="7">
        <text>2-deoxy-D-ribose 5-phosphate = D-glyceraldehyde 3-phosphate + acetaldehyde</text>
        <dbReference type="Rhea" id="RHEA:12821"/>
        <dbReference type="ChEBI" id="CHEBI:15343"/>
        <dbReference type="ChEBI" id="CHEBI:59776"/>
        <dbReference type="ChEBI" id="CHEBI:62877"/>
        <dbReference type="EC" id="4.1.2.4"/>
    </reaction>
</comment>
<keyword evidence="4" id="KW-0456">Lyase</keyword>
<dbReference type="GO" id="GO:0004139">
    <property type="term" value="F:deoxyribose-phosphate aldolase activity"/>
    <property type="evidence" value="ECO:0007669"/>
    <property type="project" value="UniProtKB-EC"/>
</dbReference>
<keyword evidence="5 9" id="KW-0704">Schiff base</keyword>
<dbReference type="Proteomes" id="UP001358417">
    <property type="component" value="Unassembled WGS sequence"/>
</dbReference>
<dbReference type="InterPro" id="IPR002915">
    <property type="entry name" value="DeoC/FbaB/LacD_aldolase"/>
</dbReference>
<dbReference type="Gene3D" id="3.20.20.70">
    <property type="entry name" value="Aldolase class I"/>
    <property type="match status" value="1"/>
</dbReference>
<evidence type="ECO:0000313" key="11">
    <source>
        <dbReference type="Proteomes" id="UP001358417"/>
    </source>
</evidence>
<protein>
    <recommendedName>
        <fullName evidence="2">deoxyribose-phosphate aldolase</fullName>
        <ecNumber evidence="2">4.1.2.4</ecNumber>
    </recommendedName>
    <alternativeName>
        <fullName evidence="6">2-deoxy-D-ribose 5-phosphate aldolase</fullName>
    </alternativeName>
</protein>
<evidence type="ECO:0000256" key="3">
    <source>
        <dbReference type="ARBA" id="ARBA00022490"/>
    </source>
</evidence>
<dbReference type="Pfam" id="PF01791">
    <property type="entry name" value="DeoC"/>
    <property type="match status" value="1"/>
</dbReference>
<dbReference type="CDD" id="cd00959">
    <property type="entry name" value="DeoC"/>
    <property type="match status" value="1"/>
</dbReference>
<comment type="similarity">
    <text evidence="1">Belongs to the DeoC/FbaB aldolase family. DeoC type 1 subfamily.</text>
</comment>
<dbReference type="PANTHER" id="PTHR10889:SF1">
    <property type="entry name" value="DEOXYRIBOSE-PHOSPHATE ALDOLASE"/>
    <property type="match status" value="1"/>
</dbReference>
<keyword evidence="3" id="KW-0963">Cytoplasm</keyword>
<dbReference type="RefSeq" id="XP_064702073.1">
    <property type="nucleotide sequence ID" value="XM_064851832.1"/>
</dbReference>
<reference evidence="10 11" key="1">
    <citation type="submission" date="2023-08" db="EMBL/GenBank/DDBJ databases">
        <title>Black Yeasts Isolated from many extreme environments.</title>
        <authorList>
            <person name="Coleine C."/>
            <person name="Stajich J.E."/>
            <person name="Selbmann L."/>
        </authorList>
    </citation>
    <scope>NUCLEOTIDE SEQUENCE [LARGE SCALE GENOMIC DNA]</scope>
    <source>
        <strain evidence="10 11">CCFEE 5792</strain>
    </source>
</reference>
<keyword evidence="11" id="KW-1185">Reference proteome</keyword>
<evidence type="ECO:0000313" key="10">
    <source>
        <dbReference type="EMBL" id="KAK5046482.1"/>
    </source>
</evidence>
<dbReference type="SMART" id="SM01133">
    <property type="entry name" value="DeoC"/>
    <property type="match status" value="1"/>
</dbReference>
<gene>
    <name evidence="10" type="ORF">LTR84_008285</name>
</gene>
<dbReference type="NCBIfam" id="TIGR00126">
    <property type="entry name" value="deoC"/>
    <property type="match status" value="1"/>
</dbReference>
<evidence type="ECO:0000256" key="5">
    <source>
        <dbReference type="ARBA" id="ARBA00023270"/>
    </source>
</evidence>
<dbReference type="EC" id="4.1.2.4" evidence="2"/>
<evidence type="ECO:0000256" key="8">
    <source>
        <dbReference type="ARBA" id="ARBA00056337"/>
    </source>
</evidence>
<dbReference type="InterPro" id="IPR011343">
    <property type="entry name" value="DeoC"/>
</dbReference>
<evidence type="ECO:0000256" key="4">
    <source>
        <dbReference type="ARBA" id="ARBA00023239"/>
    </source>
</evidence>
<evidence type="ECO:0000256" key="1">
    <source>
        <dbReference type="ARBA" id="ARBA00010936"/>
    </source>
</evidence>
<accession>A0AAV9MXQ9</accession>
<evidence type="ECO:0000256" key="9">
    <source>
        <dbReference type="PIRSR" id="PIRSR001357-50"/>
    </source>
</evidence>
<dbReference type="SUPFAM" id="SSF51569">
    <property type="entry name" value="Aldolase"/>
    <property type="match status" value="1"/>
</dbReference>
<dbReference type="FunFam" id="3.20.20.70:FF:000198">
    <property type="entry name" value="Deoxyribose-phosphate aldolase"/>
    <property type="match status" value="1"/>
</dbReference>
<feature type="active site" description="Proton donor/acceptor" evidence="9">
    <location>
        <position position="203"/>
    </location>
</feature>
<dbReference type="AlphaFoldDB" id="A0AAV9MXQ9"/>
<dbReference type="InterPro" id="IPR028581">
    <property type="entry name" value="DeoC_typeI"/>
</dbReference>
<feature type="active site" description="Schiff-base intermediate with acetaldehyde" evidence="9">
    <location>
        <position position="164"/>
    </location>
</feature>
<dbReference type="PANTHER" id="PTHR10889">
    <property type="entry name" value="DEOXYRIBOSE-PHOSPHATE ALDOLASE"/>
    <property type="match status" value="1"/>
</dbReference>
<organism evidence="10 11">
    <name type="scientific">Exophiala bonariae</name>
    <dbReference type="NCBI Taxonomy" id="1690606"/>
    <lineage>
        <taxon>Eukaryota</taxon>
        <taxon>Fungi</taxon>
        <taxon>Dikarya</taxon>
        <taxon>Ascomycota</taxon>
        <taxon>Pezizomycotina</taxon>
        <taxon>Eurotiomycetes</taxon>
        <taxon>Chaetothyriomycetidae</taxon>
        <taxon>Chaetothyriales</taxon>
        <taxon>Herpotrichiellaceae</taxon>
        <taxon>Exophiala</taxon>
    </lineage>
</organism>
<evidence type="ECO:0000256" key="6">
    <source>
        <dbReference type="ARBA" id="ARBA00032755"/>
    </source>
</evidence>
<comment type="function">
    <text evidence="8">Catalyzes a reversible aldol reaction between acetaldehyde and D-glyceraldehyde 3-phosphate to generate 2-deoxy-D-ribose 5-phosphate.</text>
</comment>
<dbReference type="GO" id="GO:0009264">
    <property type="term" value="P:deoxyribonucleotide catabolic process"/>
    <property type="evidence" value="ECO:0007669"/>
    <property type="project" value="InterPro"/>
</dbReference>
<name>A0AAV9MXQ9_9EURO</name>
<sequence length="263" mass="28263">MSPPPKIKVTLQQIAKMIDHSLLHPTMTDEEVQAGLDIARKYQTATACVKPYSIPQAKAALEGSGVLVCPVIGFPAGNSTVEVKVFEAEKAVEAGGNEIDMVVNIGKVLSKDWEYVEKEIRAVNTAVTSKGAILKVIFENDFLQDEHIVKLCEICSSLDVAFVKTSTGYGFVKQPGGLYSYKGATVPHLRLMRKHSKEGVQIKAAGGVRTLDDLLYVMSLGVTRIGATATVAIIEEARARGIGDTPMEVDVKPMAGEDDGPAY</sequence>
<evidence type="ECO:0000256" key="7">
    <source>
        <dbReference type="ARBA" id="ARBA00048791"/>
    </source>
</evidence>